<organism evidence="2 3">
    <name type="scientific">Halomicrobium zhouii</name>
    <dbReference type="NCBI Taxonomy" id="767519"/>
    <lineage>
        <taxon>Archaea</taxon>
        <taxon>Methanobacteriati</taxon>
        <taxon>Methanobacteriota</taxon>
        <taxon>Stenosarchaea group</taxon>
        <taxon>Halobacteria</taxon>
        <taxon>Halobacteriales</taxon>
        <taxon>Haloarculaceae</taxon>
        <taxon>Halomicrobium</taxon>
    </lineage>
</organism>
<feature type="region of interest" description="Disordered" evidence="1">
    <location>
        <begin position="65"/>
        <end position="138"/>
    </location>
</feature>
<proteinExistence type="predicted"/>
<evidence type="ECO:0000313" key="2">
    <source>
        <dbReference type="EMBL" id="SFR87925.1"/>
    </source>
</evidence>
<reference evidence="2 3" key="1">
    <citation type="submission" date="2016-10" db="EMBL/GenBank/DDBJ databases">
        <authorList>
            <person name="de Groot N.N."/>
        </authorList>
    </citation>
    <scope>NUCLEOTIDE SEQUENCE [LARGE SCALE GENOMIC DNA]</scope>
    <source>
        <strain evidence="2 3">CGMCC 1.10457</strain>
    </source>
</reference>
<feature type="compositionally biased region" description="Polar residues" evidence="1">
    <location>
        <begin position="160"/>
        <end position="191"/>
    </location>
</feature>
<keyword evidence="3" id="KW-1185">Reference proteome</keyword>
<dbReference type="EMBL" id="FOZK01000001">
    <property type="protein sequence ID" value="SFR87925.1"/>
    <property type="molecule type" value="Genomic_DNA"/>
</dbReference>
<gene>
    <name evidence="2" type="ORF">SAMN05216559_0422</name>
</gene>
<protein>
    <submittedName>
        <fullName evidence="2">Uncharacterized protein</fullName>
    </submittedName>
</protein>
<dbReference type="Proteomes" id="UP000199062">
    <property type="component" value="Unassembled WGS sequence"/>
</dbReference>
<evidence type="ECO:0000256" key="1">
    <source>
        <dbReference type="SAM" id="MobiDB-lite"/>
    </source>
</evidence>
<feature type="compositionally biased region" description="Basic and acidic residues" evidence="1">
    <location>
        <begin position="122"/>
        <end position="138"/>
    </location>
</feature>
<evidence type="ECO:0000313" key="3">
    <source>
        <dbReference type="Proteomes" id="UP000199062"/>
    </source>
</evidence>
<name>A0A1I6K9G9_9EURY</name>
<sequence>MSTTVNTSKALGGLAVAQRDTLTCVRVGPAERLPCSATPPRPFSPPGTAVARAASLRSARTRDWLRHPSPVAPGGATRFLTAPQPPGREAVSSADQGKGRAAVLCLVDERARRGPGTPDLQAPERSEEHRRSAGPERAEGFLAVGSLVFSSAIPTNHRFNSQAARAAGQRSTGLVSGSTKGDQTGIYTQKRSPQETEP</sequence>
<dbReference type="STRING" id="767519.SAMN05216559_0422"/>
<accession>A0A1I6K9G9</accession>
<feature type="region of interest" description="Disordered" evidence="1">
    <location>
        <begin position="160"/>
        <end position="198"/>
    </location>
</feature>
<dbReference type="AlphaFoldDB" id="A0A1I6K9G9"/>